<feature type="region of interest" description="Disordered" evidence="6">
    <location>
        <begin position="134"/>
        <end position="154"/>
    </location>
</feature>
<dbReference type="AlphaFoldDB" id="A0AAE1LF94"/>
<evidence type="ECO:0000256" key="1">
    <source>
        <dbReference type="ARBA" id="ARBA00022723"/>
    </source>
</evidence>
<feature type="compositionally biased region" description="Polar residues" evidence="6">
    <location>
        <begin position="377"/>
        <end position="413"/>
    </location>
</feature>
<dbReference type="InterPro" id="IPR052248">
    <property type="entry name" value="Arf-GAP_FG-repeat_protein"/>
</dbReference>
<comment type="caution">
    <text evidence="8">The sequence shown here is derived from an EMBL/GenBank/DDBJ whole genome shotgun (WGS) entry which is preliminary data.</text>
</comment>
<evidence type="ECO:0000256" key="3">
    <source>
        <dbReference type="ARBA" id="ARBA00022771"/>
    </source>
</evidence>
<dbReference type="InterPro" id="IPR001164">
    <property type="entry name" value="ArfGAP_dom"/>
</dbReference>
<keyword evidence="1" id="KW-0479">Metal-binding</keyword>
<proteinExistence type="predicted"/>
<dbReference type="PROSITE" id="PS50115">
    <property type="entry name" value="ARFGAP"/>
    <property type="match status" value="1"/>
</dbReference>
<keyword evidence="4" id="KW-0862">Zinc</keyword>
<dbReference type="SMART" id="SM00105">
    <property type="entry name" value="ArfGap"/>
    <property type="match status" value="1"/>
</dbReference>
<feature type="compositionally biased region" description="Polar residues" evidence="6">
    <location>
        <begin position="494"/>
        <end position="506"/>
    </location>
</feature>
<dbReference type="InterPro" id="IPR037278">
    <property type="entry name" value="ARFGAP/RecO"/>
</dbReference>
<dbReference type="Pfam" id="PF01412">
    <property type="entry name" value="ArfGap"/>
    <property type="match status" value="1"/>
</dbReference>
<feature type="region of interest" description="Disordered" evidence="6">
    <location>
        <begin position="450"/>
        <end position="506"/>
    </location>
</feature>
<feature type="compositionally biased region" description="Polar residues" evidence="6">
    <location>
        <begin position="352"/>
        <end position="361"/>
    </location>
</feature>
<dbReference type="PANTHER" id="PTHR46134">
    <property type="entry name" value="DRONGO, ISOFORM F"/>
    <property type="match status" value="1"/>
</dbReference>
<feature type="region of interest" description="Disordered" evidence="6">
    <location>
        <begin position="303"/>
        <end position="329"/>
    </location>
</feature>
<evidence type="ECO:0000256" key="2">
    <source>
        <dbReference type="ARBA" id="ARBA00022737"/>
    </source>
</evidence>
<feature type="domain" description="Arf-GAP" evidence="7">
    <location>
        <begin position="10"/>
        <end position="132"/>
    </location>
</feature>
<dbReference type="GO" id="GO:0016020">
    <property type="term" value="C:membrane"/>
    <property type="evidence" value="ECO:0007669"/>
    <property type="project" value="TreeGrafter"/>
</dbReference>
<feature type="region of interest" description="Disordered" evidence="6">
    <location>
        <begin position="349"/>
        <end position="413"/>
    </location>
</feature>
<evidence type="ECO:0000313" key="9">
    <source>
        <dbReference type="Proteomes" id="UP001219518"/>
    </source>
</evidence>
<dbReference type="Proteomes" id="UP001219518">
    <property type="component" value="Unassembled WGS sequence"/>
</dbReference>
<dbReference type="Gene3D" id="1.10.220.150">
    <property type="entry name" value="Arf GTPase activating protein"/>
    <property type="match status" value="1"/>
</dbReference>
<evidence type="ECO:0000256" key="5">
    <source>
        <dbReference type="PROSITE-ProRule" id="PRU00288"/>
    </source>
</evidence>
<keyword evidence="2" id="KW-0677">Repeat</keyword>
<evidence type="ECO:0000259" key="7">
    <source>
        <dbReference type="PROSITE" id="PS50115"/>
    </source>
</evidence>
<organism evidence="8 9">
    <name type="scientific">Frankliniella fusca</name>
    <dbReference type="NCBI Taxonomy" id="407009"/>
    <lineage>
        <taxon>Eukaryota</taxon>
        <taxon>Metazoa</taxon>
        <taxon>Ecdysozoa</taxon>
        <taxon>Arthropoda</taxon>
        <taxon>Hexapoda</taxon>
        <taxon>Insecta</taxon>
        <taxon>Pterygota</taxon>
        <taxon>Neoptera</taxon>
        <taxon>Paraneoptera</taxon>
        <taxon>Thysanoptera</taxon>
        <taxon>Terebrantia</taxon>
        <taxon>Thripoidea</taxon>
        <taxon>Thripidae</taxon>
        <taxon>Frankliniella</taxon>
    </lineage>
</organism>
<accession>A0AAE1LF94</accession>
<protein>
    <submittedName>
        <fullName evidence="8">Arf-GAP domain and FG repeat-containing protein 1</fullName>
    </submittedName>
</protein>
<dbReference type="SUPFAM" id="SSF57863">
    <property type="entry name" value="ArfGap/RecO-like zinc finger"/>
    <property type="match status" value="1"/>
</dbReference>
<sequence>MASARKKQDEKHLKILRDLVSNPSNRQCFDCHQRGPTYVNMTIGSFVCTSCSGLLRGLTPPHRVKSISMATFTPEEIELISSRGNEYCRRIWLGLYEPGRMTESRDEQGIKDFMIAKYEKKRYYLDPSMANMNGKSSSPQISSSSSSSTSTLNSSNAASAISPIKPLSSLVGSVTLPALSTVSNPVPAASNSFTPDDTSSGFLVDFGNLPVANHAVSSGNKVDPFGLPSTSTTTNTNSNMNFADFDNNPIFGSSNETDFFGSFPHSNLGAASTQTSTFPAFSFNGDAFSTSTKFIPNGWSLPQGSSLPTSQSFPGVSQKTSSGGVNAFQQPPAEDRYAALKDLDCLMKSQHSEQSSTQSGVQPDWGHASPPAPSWSAFGTSPQPSGFNTSGFPSENSSTPLTGTSNPFTSSVSNPWGAADGAVANPFLSGPSRQSDQSLGFAWNGNGSVGPNGTSSMNGFHTNPSAFPSSQSLTFPSKSWNAESTGNPFVMGPRTTTGSHSNNPFL</sequence>
<dbReference type="CDD" id="cd08838">
    <property type="entry name" value="ArfGap_AGFG"/>
    <property type="match status" value="1"/>
</dbReference>
<keyword evidence="9" id="KW-1185">Reference proteome</keyword>
<dbReference type="GO" id="GO:0008270">
    <property type="term" value="F:zinc ion binding"/>
    <property type="evidence" value="ECO:0007669"/>
    <property type="project" value="UniProtKB-KW"/>
</dbReference>
<evidence type="ECO:0000313" key="8">
    <source>
        <dbReference type="EMBL" id="KAK3917508.1"/>
    </source>
</evidence>
<evidence type="ECO:0000256" key="6">
    <source>
        <dbReference type="SAM" id="MobiDB-lite"/>
    </source>
</evidence>
<feature type="compositionally biased region" description="Low complexity" evidence="6">
    <location>
        <begin position="136"/>
        <end position="154"/>
    </location>
</feature>
<gene>
    <name evidence="8" type="ORF">KUF71_026189</name>
</gene>
<evidence type="ECO:0000256" key="4">
    <source>
        <dbReference type="ARBA" id="ARBA00022833"/>
    </source>
</evidence>
<dbReference type="PANTHER" id="PTHR46134:SF3">
    <property type="entry name" value="ARFGAP WITH FG REPEATS 1"/>
    <property type="match status" value="1"/>
</dbReference>
<dbReference type="GO" id="GO:0005737">
    <property type="term" value="C:cytoplasm"/>
    <property type="evidence" value="ECO:0007669"/>
    <property type="project" value="TreeGrafter"/>
</dbReference>
<dbReference type="EMBL" id="JAHWGI010000734">
    <property type="protein sequence ID" value="KAK3917508.1"/>
    <property type="molecule type" value="Genomic_DNA"/>
</dbReference>
<dbReference type="PRINTS" id="PR00405">
    <property type="entry name" value="REVINTRACTNG"/>
</dbReference>
<reference evidence="8" key="2">
    <citation type="journal article" date="2023" name="BMC Genomics">
        <title>Pest status, molecular evolution, and epigenetic factors derived from the genome assembly of Frankliniella fusca, a thysanopteran phytovirus vector.</title>
        <authorList>
            <person name="Catto M.A."/>
            <person name="Labadie P.E."/>
            <person name="Jacobson A.L."/>
            <person name="Kennedy G.G."/>
            <person name="Srinivasan R."/>
            <person name="Hunt B.G."/>
        </authorList>
    </citation>
    <scope>NUCLEOTIDE SEQUENCE</scope>
    <source>
        <strain evidence="8">PL_HMW_Pooled</strain>
    </source>
</reference>
<reference evidence="8" key="1">
    <citation type="submission" date="2021-07" db="EMBL/GenBank/DDBJ databases">
        <authorList>
            <person name="Catto M.A."/>
            <person name="Jacobson A."/>
            <person name="Kennedy G."/>
            <person name="Labadie P."/>
            <person name="Hunt B.G."/>
            <person name="Srinivasan R."/>
        </authorList>
    </citation>
    <scope>NUCLEOTIDE SEQUENCE</scope>
    <source>
        <strain evidence="8">PL_HMW_Pooled</strain>
        <tissue evidence="8">Head</tissue>
    </source>
</reference>
<keyword evidence="3 5" id="KW-0863">Zinc-finger</keyword>
<name>A0AAE1LF94_9NEOP</name>
<dbReference type="FunFam" id="1.10.220.150:FF:000005">
    <property type="entry name" value="Arf-GAP domain and FG repeat-containing protein 1"/>
    <property type="match status" value="1"/>
</dbReference>
<dbReference type="GO" id="GO:0005096">
    <property type="term" value="F:GTPase activator activity"/>
    <property type="evidence" value="ECO:0007669"/>
    <property type="project" value="InterPro"/>
</dbReference>
<dbReference type="InterPro" id="IPR038508">
    <property type="entry name" value="ArfGAP_dom_sf"/>
</dbReference>
<feature type="compositionally biased region" description="Polar residues" evidence="6">
    <location>
        <begin position="450"/>
        <end position="487"/>
    </location>
</feature>